<sequence>MHRNDPFSFVADFGTPKSVAELTTLATLSPFVIASRVGQLWFAMATAPTARDKAEATQMVSEKMAATGEAVIAVQTAMAKAVGDAVISSITGRRQPGNPMDAVFQAGLRPYSKRVRSNHRRLSR</sequence>
<evidence type="ECO:0008006" key="3">
    <source>
        <dbReference type="Google" id="ProtNLM"/>
    </source>
</evidence>
<reference evidence="1 2" key="1">
    <citation type="submission" date="2021-04" db="EMBL/GenBank/DDBJ databases">
        <title>Whole genome sequence of Jiella sp. KSK16Y-1.</title>
        <authorList>
            <person name="Tuo L."/>
        </authorList>
    </citation>
    <scope>NUCLEOTIDE SEQUENCE [LARGE SCALE GENOMIC DNA]</scope>
    <source>
        <strain evidence="1 2">KSK16Y-1</strain>
    </source>
</reference>
<proteinExistence type="predicted"/>
<dbReference type="EMBL" id="JAGJCF010000002">
    <property type="protein sequence ID" value="MBP0614620.1"/>
    <property type="molecule type" value="Genomic_DNA"/>
</dbReference>
<evidence type="ECO:0000313" key="1">
    <source>
        <dbReference type="EMBL" id="MBP0614620.1"/>
    </source>
</evidence>
<gene>
    <name evidence="1" type="ORF">J6595_03400</name>
</gene>
<accession>A0ABS4BCY3</accession>
<organism evidence="1 2">
    <name type="scientific">Jiella mangrovi</name>
    <dbReference type="NCBI Taxonomy" id="2821407"/>
    <lineage>
        <taxon>Bacteria</taxon>
        <taxon>Pseudomonadati</taxon>
        <taxon>Pseudomonadota</taxon>
        <taxon>Alphaproteobacteria</taxon>
        <taxon>Hyphomicrobiales</taxon>
        <taxon>Aurantimonadaceae</taxon>
        <taxon>Jiella</taxon>
    </lineage>
</organism>
<protein>
    <recommendedName>
        <fullName evidence="3">Antifreeze protein</fullName>
    </recommendedName>
</protein>
<dbReference type="Proteomes" id="UP000678276">
    <property type="component" value="Unassembled WGS sequence"/>
</dbReference>
<keyword evidence="2" id="KW-1185">Reference proteome</keyword>
<dbReference type="RefSeq" id="WP_209593055.1">
    <property type="nucleotide sequence ID" value="NZ_JAGJCF010000002.1"/>
</dbReference>
<evidence type="ECO:0000313" key="2">
    <source>
        <dbReference type="Proteomes" id="UP000678276"/>
    </source>
</evidence>
<comment type="caution">
    <text evidence="1">The sequence shown here is derived from an EMBL/GenBank/DDBJ whole genome shotgun (WGS) entry which is preliminary data.</text>
</comment>
<name>A0ABS4BCY3_9HYPH</name>